<dbReference type="InterPro" id="IPR013103">
    <property type="entry name" value="RVT_2"/>
</dbReference>
<dbReference type="Pfam" id="PF00665">
    <property type="entry name" value="rve"/>
    <property type="match status" value="1"/>
</dbReference>
<keyword evidence="1" id="KW-0064">Aspartyl protease</keyword>
<dbReference type="CDD" id="cd09272">
    <property type="entry name" value="RNase_HI_RT_Ty1"/>
    <property type="match status" value="1"/>
</dbReference>
<dbReference type="EMBL" id="AVOT02045394">
    <property type="protein sequence ID" value="MBW0540752.1"/>
    <property type="molecule type" value="Genomic_DNA"/>
</dbReference>
<dbReference type="SUPFAM" id="SSF53098">
    <property type="entry name" value="Ribonuclease H-like"/>
    <property type="match status" value="1"/>
</dbReference>
<dbReference type="Pfam" id="PF22936">
    <property type="entry name" value="Pol_BBD"/>
    <property type="match status" value="1"/>
</dbReference>
<dbReference type="OrthoDB" id="2506833at2759"/>
<dbReference type="PROSITE" id="PS50994">
    <property type="entry name" value="INTEGRASE"/>
    <property type="match status" value="1"/>
</dbReference>
<dbReference type="InterPro" id="IPR001584">
    <property type="entry name" value="Integrase_cat-core"/>
</dbReference>
<dbReference type="PANTHER" id="PTHR11439">
    <property type="entry name" value="GAG-POL-RELATED RETROTRANSPOSON"/>
    <property type="match status" value="1"/>
</dbReference>
<feature type="region of interest" description="Disordered" evidence="3">
    <location>
        <begin position="211"/>
        <end position="257"/>
    </location>
</feature>
<dbReference type="Gene3D" id="3.30.420.10">
    <property type="entry name" value="Ribonuclease H-like superfamily/Ribonuclease H"/>
    <property type="match status" value="1"/>
</dbReference>
<evidence type="ECO:0000256" key="3">
    <source>
        <dbReference type="SAM" id="MobiDB-lite"/>
    </source>
</evidence>
<evidence type="ECO:0000313" key="5">
    <source>
        <dbReference type="EMBL" id="MBW0540752.1"/>
    </source>
</evidence>
<dbReference type="GO" id="GO:0004190">
    <property type="term" value="F:aspartic-type endopeptidase activity"/>
    <property type="evidence" value="ECO:0007669"/>
    <property type="project" value="UniProtKB-KW"/>
</dbReference>
<dbReference type="Pfam" id="PF07727">
    <property type="entry name" value="RVT_2"/>
    <property type="match status" value="1"/>
</dbReference>
<dbReference type="Pfam" id="PF14223">
    <property type="entry name" value="Retrotran_gag_2"/>
    <property type="match status" value="1"/>
</dbReference>
<dbReference type="GO" id="GO:0015074">
    <property type="term" value="P:DNA integration"/>
    <property type="evidence" value="ECO:0007669"/>
    <property type="project" value="InterPro"/>
</dbReference>
<comment type="caution">
    <text evidence="5">The sequence shown here is derived from an EMBL/GenBank/DDBJ whole genome shotgun (WGS) entry which is preliminary data.</text>
</comment>
<feature type="compositionally biased region" description="Basic and acidic residues" evidence="3">
    <location>
        <begin position="248"/>
        <end position="257"/>
    </location>
</feature>
<dbReference type="InterPro" id="IPR036397">
    <property type="entry name" value="RNaseH_sf"/>
</dbReference>
<evidence type="ECO:0000256" key="2">
    <source>
        <dbReference type="ARBA" id="ARBA00022884"/>
    </source>
</evidence>
<proteinExistence type="predicted"/>
<feature type="domain" description="Integrase catalytic" evidence="4">
    <location>
        <begin position="487"/>
        <end position="652"/>
    </location>
</feature>
<keyword evidence="6" id="KW-1185">Reference proteome</keyword>
<keyword evidence="1" id="KW-0645">Protease</keyword>
<reference evidence="5" key="1">
    <citation type="submission" date="2021-03" db="EMBL/GenBank/DDBJ databases">
        <title>Draft genome sequence of rust myrtle Austropuccinia psidii MF-1, a brazilian biotype.</title>
        <authorList>
            <person name="Quecine M.C."/>
            <person name="Pachon D.M.R."/>
            <person name="Bonatelli M.L."/>
            <person name="Correr F.H."/>
            <person name="Franceschini L.M."/>
            <person name="Leite T.F."/>
            <person name="Margarido G.R.A."/>
            <person name="Almeida C.A."/>
            <person name="Ferrarezi J.A."/>
            <person name="Labate C.A."/>
        </authorList>
    </citation>
    <scope>NUCLEOTIDE SEQUENCE</scope>
    <source>
        <strain evidence="5">MF-1</strain>
    </source>
</reference>
<protein>
    <recommendedName>
        <fullName evidence="4">Integrase catalytic domain-containing protein</fullName>
    </recommendedName>
</protein>
<sequence length="1341" mass="152044">MSNLQVQVENSSSEEEVIKTKIIKLTRSNWVQWSCQLENYFIGKGIDDLFDCPSEDTKNTSKYRKKNSCALALLWSSVSSEFEGILLNNKSSFYDCWNALGNACGRNSILVLGRTLHQLVNLRYEPGSSLENHIDAFQKLHANYQSLTASSTTGMNLSNEMAAIFFLYSLDTDKELSNLCQTLYDLKPFTLSAVTDRVAFEHSRRKTDSVLLLADKDKQNQQVTNNSTNHERQPSRRKNQWKDRKKAPKNEQYVKDDPNKRLDILEKMIANLQTTIASSSINVVTENTNDRSQPSDSEAFVLYDLYSVGQSLVKGTIFLDSGASRTVVNDLSLLTNPVPVNKQINTFSQPVKVTHEGTLIFKGVHLHPVYYVPGGPVNLLSVSQLCDHGLKMITKSNTFLIKQKEKVIATFHREGNLFAMKIPSTDVFSITPKDPDWHLTLGHPSDGYIDHIMKTNKLSGIYTKSRDCEICQNVKIKNRPHSNSLPTARSPFYKIHMDTLQVTPINRKGQQYVLVLVDDYSRFNRIYMMDKKSDAETCIEAYINEIKNKLNIIPAFLHTDRGGEFSSKTFLSTLKSKGICLEQGPPDSPQTNGVAERFNQTLLTKMRCLLGQSNIPIKYWDEAANHASVLLNHLPHRFLDMDNPCNVLLKKNCNIEPIINIDRFIPFGMKVSVKKQRTEAKLEEAGETLRALTFEKYSDGLRLLDPRSGKIRISRDYSVSTKQIKIELRKPEITLPKESSQTLKLTLPKRQSITTTSIQDTGEQEDPAEDQIVQGEPEETTTPLPSQIKVANKHYDYVPFYKNPPKNISSSVNDNNIVEGKRTRQAPDHFFLTDIVPYSKALSAPTEKNHWKTAMDTEFDSLMSHNTGTLVPYPKHKEKVIGGMWRLTQHLLHYFDTWASVGRNETFKTMLSLVVTFHLIPYQFDIETAFLHGDMDAVVYVKQVTGYEQKGRENWVWRLNKSLYGTKQAPRMWKSKLTEVLLSLDMRSAESDESLFISSNKTLMLHIHVDDGFLISKNEGLILNFLSNLNKKLKLKFKKCPTQHLGYNFVWEGDRLLINQSDLINKILDQFDMENSKAVRTPCNGNLLNEINVKGGSQAITQFQQAIGSLNYIAQHTRPDIMFTVNQLSRFCTQPGSIHWSALKHLLRYLKGTRMLNLEYSKPFISSTTQCLAGWADADYANSKEDRKSISGYVVLVYGNPISWSSKKKSVVAQSTTEAEFISLNMCAKQMRWVSFVLSDLGQEIVKPIMFSDNSGAVTISKQASLNANTKHIEVRYQYIRDCVVRNLLCINQVSSSEMIADILTKPLGAQQMTTVYKQLHLVDPGGVLNGSGSTRAELTR</sequence>
<dbReference type="InterPro" id="IPR054722">
    <property type="entry name" value="PolX-like_BBD"/>
</dbReference>
<feature type="compositionally biased region" description="Basic residues" evidence="3">
    <location>
        <begin position="235"/>
        <end position="247"/>
    </location>
</feature>
<gene>
    <name evidence="5" type="ORF">O181_080467</name>
</gene>
<dbReference type="GO" id="GO:0005634">
    <property type="term" value="C:nucleus"/>
    <property type="evidence" value="ECO:0007669"/>
    <property type="project" value="UniProtKB-ARBA"/>
</dbReference>
<keyword evidence="1" id="KW-0378">Hydrolase</keyword>
<dbReference type="GO" id="GO:0003723">
    <property type="term" value="F:RNA binding"/>
    <property type="evidence" value="ECO:0007669"/>
    <property type="project" value="UniProtKB-KW"/>
</dbReference>
<evidence type="ECO:0000256" key="1">
    <source>
        <dbReference type="ARBA" id="ARBA00022750"/>
    </source>
</evidence>
<dbReference type="SUPFAM" id="SSF56672">
    <property type="entry name" value="DNA/RNA polymerases"/>
    <property type="match status" value="1"/>
</dbReference>
<feature type="compositionally biased region" description="Polar residues" evidence="3">
    <location>
        <begin position="750"/>
        <end position="761"/>
    </location>
</feature>
<dbReference type="Proteomes" id="UP000765509">
    <property type="component" value="Unassembled WGS sequence"/>
</dbReference>
<organism evidence="5 6">
    <name type="scientific">Austropuccinia psidii MF-1</name>
    <dbReference type="NCBI Taxonomy" id="1389203"/>
    <lineage>
        <taxon>Eukaryota</taxon>
        <taxon>Fungi</taxon>
        <taxon>Dikarya</taxon>
        <taxon>Basidiomycota</taxon>
        <taxon>Pucciniomycotina</taxon>
        <taxon>Pucciniomycetes</taxon>
        <taxon>Pucciniales</taxon>
        <taxon>Sphaerophragmiaceae</taxon>
        <taxon>Austropuccinia</taxon>
    </lineage>
</organism>
<feature type="region of interest" description="Disordered" evidence="3">
    <location>
        <begin position="750"/>
        <end position="770"/>
    </location>
</feature>
<evidence type="ECO:0000313" key="6">
    <source>
        <dbReference type="Proteomes" id="UP000765509"/>
    </source>
</evidence>
<dbReference type="InterPro" id="IPR043502">
    <property type="entry name" value="DNA/RNA_pol_sf"/>
</dbReference>
<evidence type="ECO:0000259" key="4">
    <source>
        <dbReference type="PROSITE" id="PS50994"/>
    </source>
</evidence>
<name>A0A9Q3FNY3_9BASI</name>
<dbReference type="InterPro" id="IPR012337">
    <property type="entry name" value="RNaseH-like_sf"/>
</dbReference>
<accession>A0A9Q3FNY3</accession>
<keyword evidence="2" id="KW-0694">RNA-binding</keyword>
<dbReference type="PANTHER" id="PTHR11439:SF440">
    <property type="entry name" value="INTEGRASE CATALYTIC DOMAIN-CONTAINING PROTEIN"/>
    <property type="match status" value="1"/>
</dbReference>